<sequence length="145" mass="16262">MDIAHSRRPAAIPAQASPMSSILTQSYRRQRDHFQPEDMDPAEQRRLRGQLEQIDYTAYVANREIIAATLGKITSADFEKMAARTAQARARWVAEGLRLVHSGSPATPDQTARLTSARTAYEELAEAYEGLRRMLERGYITLSAV</sequence>
<dbReference type="RefSeq" id="WP_341771036.1">
    <property type="nucleotide sequence ID" value="NZ_BAAAEJ010000003.1"/>
</dbReference>
<keyword evidence="2" id="KW-1185">Reference proteome</keyword>
<protein>
    <submittedName>
        <fullName evidence="1">Uncharacterized protein</fullName>
    </submittedName>
</protein>
<evidence type="ECO:0000313" key="1">
    <source>
        <dbReference type="EMBL" id="GAA0385888.1"/>
    </source>
</evidence>
<reference evidence="2" key="1">
    <citation type="journal article" date="2019" name="Int. J. Syst. Evol. Microbiol.">
        <title>The Global Catalogue of Microorganisms (GCM) 10K type strain sequencing project: providing services to taxonomists for standard genome sequencing and annotation.</title>
        <authorList>
            <consortium name="The Broad Institute Genomics Platform"/>
            <consortium name="The Broad Institute Genome Sequencing Center for Infectious Disease"/>
            <person name="Wu L."/>
            <person name="Ma J."/>
        </authorList>
    </citation>
    <scope>NUCLEOTIDE SEQUENCE [LARGE SCALE GENOMIC DNA]</scope>
    <source>
        <strain evidence="2">JCM 13476</strain>
    </source>
</reference>
<comment type="caution">
    <text evidence="1">The sequence shown here is derived from an EMBL/GenBank/DDBJ whole genome shotgun (WGS) entry which is preliminary data.</text>
</comment>
<evidence type="ECO:0000313" key="2">
    <source>
        <dbReference type="Proteomes" id="UP001500791"/>
    </source>
</evidence>
<accession>A0ABP3HZP0</accession>
<proteinExistence type="predicted"/>
<organism evidence="1 2">
    <name type="scientific">Brevundimonas terrae</name>
    <dbReference type="NCBI Taxonomy" id="363631"/>
    <lineage>
        <taxon>Bacteria</taxon>
        <taxon>Pseudomonadati</taxon>
        <taxon>Pseudomonadota</taxon>
        <taxon>Alphaproteobacteria</taxon>
        <taxon>Caulobacterales</taxon>
        <taxon>Caulobacteraceae</taxon>
        <taxon>Brevundimonas</taxon>
    </lineage>
</organism>
<dbReference type="EMBL" id="BAAAEJ010000003">
    <property type="protein sequence ID" value="GAA0385888.1"/>
    <property type="molecule type" value="Genomic_DNA"/>
</dbReference>
<gene>
    <name evidence="1" type="ORF">GCM10009093_10980</name>
</gene>
<dbReference type="Proteomes" id="UP001500791">
    <property type="component" value="Unassembled WGS sequence"/>
</dbReference>
<name>A0ABP3HZP0_9CAUL</name>